<dbReference type="EMBL" id="CP078075">
    <property type="protein sequence ID" value="WDM44781.1"/>
    <property type="molecule type" value="Genomic_DNA"/>
</dbReference>
<proteinExistence type="predicted"/>
<feature type="signal peptide" evidence="1">
    <location>
        <begin position="1"/>
        <end position="24"/>
    </location>
</feature>
<sequence>MQRRTRLVLAPLAAGALLGLALTACTPGATTTGAGAGADASTELTTDDITLTLMSTPESGAATEATIAAFETEHPNITIEYSQTNYEDYNQSVNLNLSSDQSPDIVLLNAVANTVKNKLVLPLDDYADLYGWNDFFPANQLNQWRVADNGTTLGDGGALYAAPAGFSLVGTYYNKAIAAELGIDAPTSLTEFEAALKTANAAGALPVQVGNAEGHAAFVVQLLGQGASGADTANAWAFGHAGATFDTEANHDAAQTLADWQTAGYLGDPTTVNGTDLQGAVDNFIGGKGLFLVDGIWDAGKIGEGLGDDAGFLPFPGENITGIGTSVAYAISTQSEHPNEAAAFLDFLRSPEASEQQFAQGFMPDDPTVAVAEEGTLQGDIVAAWAEIAEADGLVAFNNNATATMNDALKAGTQQLIAGQMSVGDFIASIQADWAAAHAG</sequence>
<organism evidence="2 3">
    <name type="scientific">Microbacterium luteolum</name>
    <name type="common">Aureobacterium luteolum</name>
    <dbReference type="NCBI Taxonomy" id="69367"/>
    <lineage>
        <taxon>Bacteria</taxon>
        <taxon>Bacillati</taxon>
        <taxon>Actinomycetota</taxon>
        <taxon>Actinomycetes</taxon>
        <taxon>Micrococcales</taxon>
        <taxon>Microbacteriaceae</taxon>
        <taxon>Microbacterium</taxon>
    </lineage>
</organism>
<keyword evidence="3" id="KW-1185">Reference proteome</keyword>
<accession>A0ABY7XSA3</accession>
<dbReference type="InterPro" id="IPR006059">
    <property type="entry name" value="SBP"/>
</dbReference>
<evidence type="ECO:0000313" key="3">
    <source>
        <dbReference type="Proteomes" id="UP001215097"/>
    </source>
</evidence>
<dbReference type="PANTHER" id="PTHR43649">
    <property type="entry name" value="ARABINOSE-BINDING PROTEIN-RELATED"/>
    <property type="match status" value="1"/>
</dbReference>
<protein>
    <submittedName>
        <fullName evidence="2">Extracellular solute-binding protein</fullName>
    </submittedName>
</protein>
<dbReference type="Proteomes" id="UP001215097">
    <property type="component" value="Chromosome"/>
</dbReference>
<dbReference type="SUPFAM" id="SSF53850">
    <property type="entry name" value="Periplasmic binding protein-like II"/>
    <property type="match status" value="1"/>
</dbReference>
<feature type="chain" id="PRO_5046330207" evidence="1">
    <location>
        <begin position="25"/>
        <end position="440"/>
    </location>
</feature>
<dbReference type="RefSeq" id="WP_282214929.1">
    <property type="nucleotide sequence ID" value="NZ_CP078075.1"/>
</dbReference>
<keyword evidence="1" id="KW-0732">Signal</keyword>
<dbReference type="PANTHER" id="PTHR43649:SF12">
    <property type="entry name" value="DIACETYLCHITOBIOSE BINDING PROTEIN DASA"/>
    <property type="match status" value="1"/>
</dbReference>
<gene>
    <name evidence="2" type="ORF">KV395_16685</name>
</gene>
<evidence type="ECO:0000256" key="1">
    <source>
        <dbReference type="SAM" id="SignalP"/>
    </source>
</evidence>
<dbReference type="Gene3D" id="3.40.190.10">
    <property type="entry name" value="Periplasmic binding protein-like II"/>
    <property type="match status" value="1"/>
</dbReference>
<dbReference type="PROSITE" id="PS51257">
    <property type="entry name" value="PROKAR_LIPOPROTEIN"/>
    <property type="match status" value="1"/>
</dbReference>
<evidence type="ECO:0000313" key="2">
    <source>
        <dbReference type="EMBL" id="WDM44781.1"/>
    </source>
</evidence>
<name>A0ABY7XSA3_MICLT</name>
<dbReference type="InterPro" id="IPR050490">
    <property type="entry name" value="Bact_solute-bd_prot1"/>
</dbReference>
<dbReference type="Pfam" id="PF01547">
    <property type="entry name" value="SBP_bac_1"/>
    <property type="match status" value="1"/>
</dbReference>
<reference evidence="2 3" key="1">
    <citation type="submission" date="2021-06" db="EMBL/GenBank/DDBJ databases">
        <title>Genome-based taxonomic framework of Microbacterium strains isolated from marine environment, the description of four new species and reclassification of four preexisting species.</title>
        <authorList>
            <person name="Lee S.D."/>
            <person name="Kim S.-M."/>
            <person name="Byeon Y.-S."/>
            <person name="Yang H.L."/>
            <person name="Kim I.S."/>
        </authorList>
    </citation>
    <scope>NUCLEOTIDE SEQUENCE [LARGE SCALE GENOMIC DNA]</scope>
    <source>
        <strain evidence="2 3">KACC 14465</strain>
    </source>
</reference>